<dbReference type="GO" id="GO:0046872">
    <property type="term" value="F:metal ion binding"/>
    <property type="evidence" value="ECO:0007669"/>
    <property type="project" value="UniProtKB-KW"/>
</dbReference>
<evidence type="ECO:0000256" key="9">
    <source>
        <dbReference type="ARBA" id="ARBA00023014"/>
    </source>
</evidence>
<dbReference type="Pfam" id="PF01938">
    <property type="entry name" value="TRAM"/>
    <property type="match status" value="1"/>
</dbReference>
<name>A0A859DQB4_9FIRM</name>
<evidence type="ECO:0000256" key="4">
    <source>
        <dbReference type="ARBA" id="ARBA00022485"/>
    </source>
</evidence>
<dbReference type="Gene3D" id="3.40.50.12160">
    <property type="entry name" value="Methylthiotransferase, N-terminal domain"/>
    <property type="match status" value="1"/>
</dbReference>
<dbReference type="Pfam" id="PF04055">
    <property type="entry name" value="Radical_SAM"/>
    <property type="match status" value="1"/>
</dbReference>
<dbReference type="InterPro" id="IPR006638">
    <property type="entry name" value="Elp3/MiaA/NifB-like_rSAM"/>
</dbReference>
<evidence type="ECO:0000259" key="13">
    <source>
        <dbReference type="PROSITE" id="PS51449"/>
    </source>
</evidence>
<evidence type="ECO:0000259" key="12">
    <source>
        <dbReference type="PROSITE" id="PS50926"/>
    </source>
</evidence>
<dbReference type="InterPro" id="IPR002792">
    <property type="entry name" value="TRAM_dom"/>
</dbReference>
<dbReference type="PANTHER" id="PTHR11918:SF45">
    <property type="entry name" value="THREONYLCARBAMOYLADENOSINE TRNA METHYLTHIOTRANSFERASE"/>
    <property type="match status" value="1"/>
</dbReference>
<keyword evidence="6" id="KW-0949">S-adenosyl-L-methionine</keyword>
<dbReference type="InterPro" id="IPR005839">
    <property type="entry name" value="Methylthiotransferase"/>
</dbReference>
<keyword evidence="4" id="KW-0004">4Fe-4S</keyword>
<dbReference type="NCBIfam" id="TIGR00089">
    <property type="entry name" value="MiaB/RimO family radical SAM methylthiotransferase"/>
    <property type="match status" value="1"/>
</dbReference>
<accession>A0A859DQB4</accession>
<dbReference type="InterPro" id="IPR023404">
    <property type="entry name" value="rSAM_horseshoe"/>
</dbReference>
<evidence type="ECO:0000256" key="10">
    <source>
        <dbReference type="ARBA" id="ARBA00031213"/>
    </source>
</evidence>
<comment type="function">
    <text evidence="2">Catalyzes the methylthiolation of N6-threonylcarbamoyladenosine (t(6)A), leading to the formation of 2-methylthio-N6-threonylcarbamoyladenosine (ms(2)t(6)A) at position 37 in tRNAs that read codons beginning with adenine.</text>
</comment>
<dbReference type="EC" id="2.8.4.5" evidence="3"/>
<dbReference type="PROSITE" id="PS01278">
    <property type="entry name" value="MTTASE_RADICAL"/>
    <property type="match status" value="1"/>
</dbReference>
<dbReference type="GO" id="GO:0035598">
    <property type="term" value="F:tRNA (N(6)-L-threonylcarbamoyladenosine(37)-C(2))-methylthiotransferase activity"/>
    <property type="evidence" value="ECO:0007669"/>
    <property type="project" value="UniProtKB-EC"/>
</dbReference>
<dbReference type="SFLD" id="SFLDS00029">
    <property type="entry name" value="Radical_SAM"/>
    <property type="match status" value="1"/>
</dbReference>
<dbReference type="Gene3D" id="3.80.30.20">
    <property type="entry name" value="tm_1862 like domain"/>
    <property type="match status" value="1"/>
</dbReference>
<dbReference type="RefSeq" id="WP_086035953.1">
    <property type="nucleotide sequence ID" value="NZ_CP046051.1"/>
</dbReference>
<dbReference type="Pfam" id="PF00919">
    <property type="entry name" value="UPF0004"/>
    <property type="match status" value="1"/>
</dbReference>
<dbReference type="InterPro" id="IPR038135">
    <property type="entry name" value="Methylthiotransferase_N_sf"/>
</dbReference>
<evidence type="ECO:0000256" key="6">
    <source>
        <dbReference type="ARBA" id="ARBA00022691"/>
    </source>
</evidence>
<sequence>MKVSAITLGCKVNQYETQAMLAQLAQAGFTICDGPADVILINSCTVTAQSDHKVRQALHRARRENPDAVLVLTGCMPQAFPERAASLADADIVLGNANRSGLTQHILNYLSTHQRIVDIEPHGKTFEKMQVTDFYERTRAFVKIEDGCNRFCTYCIIPYARGRVRSKPLEDLRSELAQLGKHGYREVVLTGINLPAYGQDLGLTLCDAVDAACAVPEIQRVRLGSLEPEQLSPEVIARLAAQEKLCPQFHLSLQSGCDATLRRMNRHYTADEYRTIVQNLRRVFPNAAITTDIMVGFAGETEEEFQQSLAFAREIAFAKVHVFPYSQRPGTRAADFPGQIQKSEKENRCHQMIAVTQETRRAFLQQQVGRTEPVLFERRRENGALEGYTPNYTSVLVSSAEELTGKILPVKVTEALEDSCRGTLTGQL</sequence>
<keyword evidence="7" id="KW-0479">Metal-binding</keyword>
<dbReference type="PROSITE" id="PS50926">
    <property type="entry name" value="TRAM"/>
    <property type="match status" value="1"/>
</dbReference>
<evidence type="ECO:0000259" key="14">
    <source>
        <dbReference type="PROSITE" id="PS51918"/>
    </source>
</evidence>
<dbReference type="InterPro" id="IPR020612">
    <property type="entry name" value="Methylthiotransferase_CS"/>
</dbReference>
<evidence type="ECO:0000256" key="5">
    <source>
        <dbReference type="ARBA" id="ARBA00022679"/>
    </source>
</evidence>
<evidence type="ECO:0000313" key="16">
    <source>
        <dbReference type="Proteomes" id="UP000501316"/>
    </source>
</evidence>
<keyword evidence="9" id="KW-0411">Iron-sulfur</keyword>
<dbReference type="SFLD" id="SFLDG01061">
    <property type="entry name" value="methylthiotransferase"/>
    <property type="match status" value="1"/>
</dbReference>
<dbReference type="InterPro" id="IPR007197">
    <property type="entry name" value="rSAM"/>
</dbReference>
<feature type="domain" description="MTTase N-terminal" evidence="13">
    <location>
        <begin position="1"/>
        <end position="111"/>
    </location>
</feature>
<evidence type="ECO:0000256" key="11">
    <source>
        <dbReference type="ARBA" id="ARBA00051661"/>
    </source>
</evidence>
<dbReference type="PANTHER" id="PTHR11918">
    <property type="entry name" value="RADICAL SAM PROTEINS"/>
    <property type="match status" value="1"/>
</dbReference>
<keyword evidence="5 15" id="KW-0808">Transferase</keyword>
<feature type="domain" description="Radical SAM core" evidence="14">
    <location>
        <begin position="134"/>
        <end position="362"/>
    </location>
</feature>
<comment type="cofactor">
    <cofactor evidence="1">
        <name>[4Fe-4S] cluster</name>
        <dbReference type="ChEBI" id="CHEBI:49883"/>
    </cofactor>
</comment>
<evidence type="ECO:0000313" key="15">
    <source>
        <dbReference type="EMBL" id="QKN23719.1"/>
    </source>
</evidence>
<comment type="catalytic activity">
    <reaction evidence="11">
        <text>N(6)-L-threonylcarbamoyladenosine(37) in tRNA + (sulfur carrier)-SH + AH2 + 2 S-adenosyl-L-methionine = 2-methylsulfanyl-N(6)-L-threonylcarbamoyladenosine(37) in tRNA + (sulfur carrier)-H + 5'-deoxyadenosine + L-methionine + A + S-adenosyl-L-homocysteine + 2 H(+)</text>
        <dbReference type="Rhea" id="RHEA:37075"/>
        <dbReference type="Rhea" id="RHEA-COMP:10163"/>
        <dbReference type="Rhea" id="RHEA-COMP:11092"/>
        <dbReference type="Rhea" id="RHEA-COMP:14737"/>
        <dbReference type="Rhea" id="RHEA-COMP:14739"/>
        <dbReference type="ChEBI" id="CHEBI:13193"/>
        <dbReference type="ChEBI" id="CHEBI:15378"/>
        <dbReference type="ChEBI" id="CHEBI:17319"/>
        <dbReference type="ChEBI" id="CHEBI:17499"/>
        <dbReference type="ChEBI" id="CHEBI:29917"/>
        <dbReference type="ChEBI" id="CHEBI:57844"/>
        <dbReference type="ChEBI" id="CHEBI:57856"/>
        <dbReference type="ChEBI" id="CHEBI:59789"/>
        <dbReference type="ChEBI" id="CHEBI:64428"/>
        <dbReference type="ChEBI" id="CHEBI:74418"/>
        <dbReference type="ChEBI" id="CHEBI:74420"/>
        <dbReference type="EC" id="2.8.4.5"/>
    </reaction>
</comment>
<reference evidence="15 16" key="1">
    <citation type="submission" date="2019-11" db="EMBL/GenBank/DDBJ databases">
        <authorList>
            <person name="Ren C."/>
            <person name="Wang H."/>
            <person name="Xu Y."/>
        </authorList>
    </citation>
    <scope>NUCLEOTIDE SEQUENCE [LARGE SCALE GENOMIC DNA]</scope>
    <source>
        <strain evidence="15 16">LBM 19010</strain>
    </source>
</reference>
<dbReference type="InterPro" id="IPR013848">
    <property type="entry name" value="Methylthiotransferase_N"/>
</dbReference>
<organism evidence="15 16">
    <name type="scientific">Caproicibacterium lactatifermentans</name>
    <dbReference type="NCBI Taxonomy" id="2666138"/>
    <lineage>
        <taxon>Bacteria</taxon>
        <taxon>Bacillati</taxon>
        <taxon>Bacillota</taxon>
        <taxon>Clostridia</taxon>
        <taxon>Eubacteriales</taxon>
        <taxon>Oscillospiraceae</taxon>
        <taxon>Caproicibacterium</taxon>
    </lineage>
</organism>
<dbReference type="SFLD" id="SFLDG01082">
    <property type="entry name" value="B12-binding_domain_containing"/>
    <property type="match status" value="1"/>
</dbReference>
<proteinExistence type="predicted"/>
<dbReference type="NCBIfam" id="TIGR01579">
    <property type="entry name" value="MiaB-like-C"/>
    <property type="match status" value="1"/>
</dbReference>
<dbReference type="GO" id="GO:0051539">
    <property type="term" value="F:4 iron, 4 sulfur cluster binding"/>
    <property type="evidence" value="ECO:0007669"/>
    <property type="project" value="UniProtKB-KW"/>
</dbReference>
<dbReference type="InterPro" id="IPR058240">
    <property type="entry name" value="rSAM_sf"/>
</dbReference>
<dbReference type="KEGG" id="clf:GJQ69_04040"/>
<dbReference type="AlphaFoldDB" id="A0A859DQB4"/>
<dbReference type="InterPro" id="IPR006467">
    <property type="entry name" value="MiaB-like_bact"/>
</dbReference>
<gene>
    <name evidence="15" type="primary">mtaB</name>
    <name evidence="15" type="ORF">GJQ69_04040</name>
</gene>
<dbReference type="PROSITE" id="PS51918">
    <property type="entry name" value="RADICAL_SAM"/>
    <property type="match status" value="1"/>
</dbReference>
<evidence type="ECO:0000256" key="3">
    <source>
        <dbReference type="ARBA" id="ARBA00013273"/>
    </source>
</evidence>
<dbReference type="FunFam" id="3.80.30.20:FF:000001">
    <property type="entry name" value="tRNA-2-methylthio-N(6)-dimethylallyladenosine synthase 2"/>
    <property type="match status" value="1"/>
</dbReference>
<dbReference type="PROSITE" id="PS51449">
    <property type="entry name" value="MTTASE_N"/>
    <property type="match status" value="1"/>
</dbReference>
<evidence type="ECO:0000256" key="8">
    <source>
        <dbReference type="ARBA" id="ARBA00023004"/>
    </source>
</evidence>
<dbReference type="EMBL" id="CP046051">
    <property type="protein sequence ID" value="QKN23719.1"/>
    <property type="molecule type" value="Genomic_DNA"/>
</dbReference>
<evidence type="ECO:0000256" key="1">
    <source>
        <dbReference type="ARBA" id="ARBA00001966"/>
    </source>
</evidence>
<feature type="domain" description="TRAM" evidence="12">
    <location>
        <begin position="365"/>
        <end position="426"/>
    </location>
</feature>
<evidence type="ECO:0000256" key="2">
    <source>
        <dbReference type="ARBA" id="ARBA00002399"/>
    </source>
</evidence>
<dbReference type="Proteomes" id="UP000501316">
    <property type="component" value="Chromosome"/>
</dbReference>
<dbReference type="SUPFAM" id="SSF102114">
    <property type="entry name" value="Radical SAM enzymes"/>
    <property type="match status" value="1"/>
</dbReference>
<dbReference type="SMART" id="SM00729">
    <property type="entry name" value="Elp3"/>
    <property type="match status" value="1"/>
</dbReference>
<evidence type="ECO:0000256" key="7">
    <source>
        <dbReference type="ARBA" id="ARBA00022723"/>
    </source>
</evidence>
<protein>
    <recommendedName>
        <fullName evidence="3">tRNA (N(6)-L-threonylcarbamoyladenosine(37)-C(2))-methylthiotransferase</fullName>
        <ecNumber evidence="3">2.8.4.5</ecNumber>
    </recommendedName>
    <alternativeName>
        <fullName evidence="10">tRNA-t(6)A37 methylthiotransferase</fullName>
    </alternativeName>
</protein>
<keyword evidence="8" id="KW-0408">Iron</keyword>